<reference evidence="1" key="1">
    <citation type="journal article" date="2020" name="Stud. Mycol.">
        <title>101 Dothideomycetes genomes: a test case for predicting lifestyles and emergence of pathogens.</title>
        <authorList>
            <person name="Haridas S."/>
            <person name="Albert R."/>
            <person name="Binder M."/>
            <person name="Bloem J."/>
            <person name="Labutti K."/>
            <person name="Salamov A."/>
            <person name="Andreopoulos B."/>
            <person name="Baker S."/>
            <person name="Barry K."/>
            <person name="Bills G."/>
            <person name="Bluhm B."/>
            <person name="Cannon C."/>
            <person name="Castanera R."/>
            <person name="Culley D."/>
            <person name="Daum C."/>
            <person name="Ezra D."/>
            <person name="Gonzalez J."/>
            <person name="Henrissat B."/>
            <person name="Kuo A."/>
            <person name="Liang C."/>
            <person name="Lipzen A."/>
            <person name="Lutzoni F."/>
            <person name="Magnuson J."/>
            <person name="Mondo S."/>
            <person name="Nolan M."/>
            <person name="Ohm R."/>
            <person name="Pangilinan J."/>
            <person name="Park H.-J."/>
            <person name="Ramirez L."/>
            <person name="Alfaro M."/>
            <person name="Sun H."/>
            <person name="Tritt A."/>
            <person name="Yoshinaga Y."/>
            <person name="Zwiers L.-H."/>
            <person name="Turgeon B."/>
            <person name="Goodwin S."/>
            <person name="Spatafora J."/>
            <person name="Crous P."/>
            <person name="Grigoriev I."/>
        </authorList>
    </citation>
    <scope>NUCLEOTIDE SEQUENCE</scope>
    <source>
        <strain evidence="1">CBS 110217</strain>
    </source>
</reference>
<proteinExistence type="predicted"/>
<dbReference type="OrthoDB" id="2157530at2759"/>
<name>A0A9P4LKX0_9PLEO</name>
<comment type="caution">
    <text evidence="1">The sequence shown here is derived from an EMBL/GenBank/DDBJ whole genome shotgun (WGS) entry which is preliminary data.</text>
</comment>
<dbReference type="EMBL" id="ML978186">
    <property type="protein sequence ID" value="KAF2030841.1"/>
    <property type="molecule type" value="Genomic_DNA"/>
</dbReference>
<sequence>MRIGNIDFKADAAIVYRMSCRHNATFNWSHTRVPWVQYLGQTVVNPNRAKDIVSLAALTSRCRATDPRDRIFAIVQLLVDAWQRETLAPDYTLSFQHFFIGFFAHSLLVARKTFFLDFVGIQKFVSHTIMDTLVSTAYVFGAELITCYDYNRSYIAPAVDAATGALHIAAGDHLFVLPMNEKIETQARFGLCAPFPAIQTWSASTNFNGSDWPAVRNLRFLRLSEVVLNILKDARAVVFSEEQMRYIKNLPNGHDALSRRFASDICDAFYQDSIHYLQDGSWGRLGALLLDSPIFKNREYLKRGPLLIPAMRDFMTRNNFMMLLEALSNAYSPPMDMHEVVWLIKNGPTDAQKTMGVPKYINGIQVDGSVMRVLIV</sequence>
<evidence type="ECO:0000313" key="1">
    <source>
        <dbReference type="EMBL" id="KAF2030841.1"/>
    </source>
</evidence>
<evidence type="ECO:0000313" key="2">
    <source>
        <dbReference type="Proteomes" id="UP000799777"/>
    </source>
</evidence>
<gene>
    <name evidence="1" type="ORF">EK21DRAFT_88564</name>
</gene>
<organism evidence="1 2">
    <name type="scientific">Setomelanomma holmii</name>
    <dbReference type="NCBI Taxonomy" id="210430"/>
    <lineage>
        <taxon>Eukaryota</taxon>
        <taxon>Fungi</taxon>
        <taxon>Dikarya</taxon>
        <taxon>Ascomycota</taxon>
        <taxon>Pezizomycotina</taxon>
        <taxon>Dothideomycetes</taxon>
        <taxon>Pleosporomycetidae</taxon>
        <taxon>Pleosporales</taxon>
        <taxon>Pleosporineae</taxon>
        <taxon>Phaeosphaeriaceae</taxon>
        <taxon>Setomelanomma</taxon>
    </lineage>
</organism>
<accession>A0A9P4LKX0</accession>
<dbReference type="AlphaFoldDB" id="A0A9P4LKX0"/>
<dbReference type="Proteomes" id="UP000799777">
    <property type="component" value="Unassembled WGS sequence"/>
</dbReference>
<keyword evidence="2" id="KW-1185">Reference proteome</keyword>
<protein>
    <submittedName>
        <fullName evidence="1">Uncharacterized protein</fullName>
    </submittedName>
</protein>